<accession>A0ABR8QNQ2</accession>
<organism evidence="1 2">
    <name type="scientific">Cytobacillus stercorigallinarum</name>
    <dbReference type="NCBI Taxonomy" id="2762240"/>
    <lineage>
        <taxon>Bacteria</taxon>
        <taxon>Bacillati</taxon>
        <taxon>Bacillota</taxon>
        <taxon>Bacilli</taxon>
        <taxon>Bacillales</taxon>
        <taxon>Bacillaceae</taxon>
        <taxon>Cytobacillus</taxon>
    </lineage>
</organism>
<gene>
    <name evidence="1" type="ORF">H9655_08990</name>
</gene>
<protein>
    <submittedName>
        <fullName evidence="1">Uncharacterized protein</fullName>
    </submittedName>
</protein>
<evidence type="ECO:0000313" key="1">
    <source>
        <dbReference type="EMBL" id="MBD7937166.1"/>
    </source>
</evidence>
<evidence type="ECO:0000313" key="2">
    <source>
        <dbReference type="Proteomes" id="UP000657931"/>
    </source>
</evidence>
<dbReference type="RefSeq" id="WP_191813138.1">
    <property type="nucleotide sequence ID" value="NZ_JACSQT010000003.1"/>
</dbReference>
<reference evidence="1 2" key="1">
    <citation type="submission" date="2020-08" db="EMBL/GenBank/DDBJ databases">
        <title>A Genomic Blueprint of the Chicken Gut Microbiome.</title>
        <authorList>
            <person name="Gilroy R."/>
            <person name="Ravi A."/>
            <person name="Getino M."/>
            <person name="Pursley I."/>
            <person name="Horton D.L."/>
            <person name="Alikhan N.-F."/>
            <person name="Baker D."/>
            <person name="Gharbi K."/>
            <person name="Hall N."/>
            <person name="Watson M."/>
            <person name="Adriaenssens E.M."/>
            <person name="Foster-Nyarko E."/>
            <person name="Jarju S."/>
            <person name="Secka A."/>
            <person name="Antonio M."/>
            <person name="Oren A."/>
            <person name="Chaudhuri R."/>
            <person name="La Ragione R.M."/>
            <person name="Hildebrand F."/>
            <person name="Pallen M.J."/>
        </authorList>
    </citation>
    <scope>NUCLEOTIDE SEQUENCE [LARGE SCALE GENOMIC DNA]</scope>
    <source>
        <strain evidence="1 2">Sa5YUA1</strain>
    </source>
</reference>
<dbReference type="EMBL" id="JACSQT010000003">
    <property type="protein sequence ID" value="MBD7937166.1"/>
    <property type="molecule type" value="Genomic_DNA"/>
</dbReference>
<proteinExistence type="predicted"/>
<keyword evidence="2" id="KW-1185">Reference proteome</keyword>
<dbReference type="Proteomes" id="UP000657931">
    <property type="component" value="Unassembled WGS sequence"/>
</dbReference>
<sequence length="85" mass="10422">MDKMTEIKSNVKNGRIRLQDMCWLFDEIDRLQHENKSLKESNRFKKFMKISEENLILEESLKQVRQQRDFYKKKRSEDSLLKQAQ</sequence>
<name>A0ABR8QNQ2_9BACI</name>
<comment type="caution">
    <text evidence="1">The sequence shown here is derived from an EMBL/GenBank/DDBJ whole genome shotgun (WGS) entry which is preliminary data.</text>
</comment>